<evidence type="ECO:0000256" key="10">
    <source>
        <dbReference type="ARBA" id="ARBA00023002"/>
    </source>
</evidence>
<evidence type="ECO:0000256" key="11">
    <source>
        <dbReference type="ARBA" id="ARBA00023004"/>
    </source>
</evidence>
<dbReference type="GO" id="GO:0102721">
    <property type="term" value="F:ubiquinol:oxygen oxidoreductase activity"/>
    <property type="evidence" value="ECO:0007669"/>
    <property type="project" value="UniProtKB-EC"/>
</dbReference>
<accession>A0A811QTM8</accession>
<dbReference type="Gene3D" id="1.20.1260.140">
    <property type="entry name" value="Alternative oxidase"/>
    <property type="match status" value="1"/>
</dbReference>
<keyword evidence="16" id="KW-1185">Reference proteome</keyword>
<keyword evidence="12 13" id="KW-0472">Membrane</keyword>
<comment type="subcellular location">
    <subcellularLocation>
        <location evidence="2">Membrane</location>
    </subcellularLocation>
</comment>
<gene>
    <name evidence="15" type="ORF">NCGR_LOCUS45218</name>
</gene>
<dbReference type="GO" id="GO:0009916">
    <property type="term" value="F:alternative oxidase activity"/>
    <property type="evidence" value="ECO:0007669"/>
    <property type="project" value="UniProtKB-UniRule"/>
</dbReference>
<keyword evidence="11 13" id="KW-0408">Iron</keyword>
<evidence type="ECO:0000256" key="4">
    <source>
        <dbReference type="ARBA" id="ARBA00022448"/>
    </source>
</evidence>
<dbReference type="InterPro" id="IPR038659">
    <property type="entry name" value="AOX_sf"/>
</dbReference>
<dbReference type="OrthoDB" id="4493at2759"/>
<dbReference type="EC" id="1.10.3.11" evidence="13"/>
<evidence type="ECO:0000256" key="1">
    <source>
        <dbReference type="ARBA" id="ARBA00001192"/>
    </source>
</evidence>
<evidence type="ECO:0000313" key="16">
    <source>
        <dbReference type="Proteomes" id="UP000604825"/>
    </source>
</evidence>
<comment type="caution">
    <text evidence="15">The sequence shown here is derived from an EMBL/GenBank/DDBJ whole genome shotgun (WGS) entry which is preliminary data.</text>
</comment>
<evidence type="ECO:0000256" key="6">
    <source>
        <dbReference type="ARBA" id="ARBA00022692"/>
    </source>
</evidence>
<evidence type="ECO:0000256" key="13">
    <source>
        <dbReference type="RuleBase" id="RU003779"/>
    </source>
</evidence>
<dbReference type="FunFam" id="1.20.1260.140:FF:000003">
    <property type="entry name" value="Ubiquinol oxidase"/>
    <property type="match status" value="1"/>
</dbReference>
<reference evidence="15" key="1">
    <citation type="submission" date="2020-10" db="EMBL/GenBank/DDBJ databases">
        <authorList>
            <person name="Han B."/>
            <person name="Lu T."/>
            <person name="Zhao Q."/>
            <person name="Huang X."/>
            <person name="Zhao Y."/>
        </authorList>
    </citation>
    <scope>NUCLEOTIDE SEQUENCE</scope>
</reference>
<dbReference type="GO" id="GO:0106292">
    <property type="term" value="F:superoxide-generating NADPH oxidase activity"/>
    <property type="evidence" value="ECO:0007669"/>
    <property type="project" value="UniProtKB-ARBA"/>
</dbReference>
<protein>
    <recommendedName>
        <fullName evidence="13">Ubiquinol oxidase</fullName>
        <ecNumber evidence="13">1.10.3.11</ecNumber>
    </recommendedName>
</protein>
<feature type="transmembrane region" description="Helical" evidence="14">
    <location>
        <begin position="312"/>
        <end position="336"/>
    </location>
</feature>
<evidence type="ECO:0000256" key="9">
    <source>
        <dbReference type="ARBA" id="ARBA00022989"/>
    </source>
</evidence>
<keyword evidence="8 13" id="KW-0249">Electron transport</keyword>
<evidence type="ECO:0000256" key="7">
    <source>
        <dbReference type="ARBA" id="ARBA00022723"/>
    </source>
</evidence>
<keyword evidence="7 13" id="KW-0479">Metal-binding</keyword>
<keyword evidence="10 13" id="KW-0560">Oxidoreductase</keyword>
<evidence type="ECO:0000256" key="12">
    <source>
        <dbReference type="ARBA" id="ARBA00023136"/>
    </source>
</evidence>
<dbReference type="InterPro" id="IPR002680">
    <property type="entry name" value="AOX"/>
</dbReference>
<dbReference type="GO" id="GO:0016020">
    <property type="term" value="C:membrane"/>
    <property type="evidence" value="ECO:0007669"/>
    <property type="project" value="UniProtKB-SubCell"/>
</dbReference>
<name>A0A811QTM8_9POAL</name>
<sequence length="470" mass="54321">MVVRRLGGAGRALLTLPNIRRRASNSWAAVCDTFFSTKQVFENHRIVFTVGTSIASVLTAWAGYSLRQVHQSRIERRLESIESSLKGNHKVEHEEIKKIVTSSNISAPACVATAMTTMVVGYTLGWRGGAWYARRAFRREQQKMMMGHMKSQNRWHWRPFNRLQNSLRNSRRRLRVEAIRTQREKQGAEVVVEESAPARAAAAPLDGVGADDPMVPSSDESWVVRLEQSFNIFATDSVIMVLKGVYGDRYYARFFALETIARVPYFAFISVLHLYSTFGWWRRADYIKVHFAQSWNEFHHLLIMEELGGNSLWIDCFLARFMAFFYYFVTVAMYMLSPRMAYHFSECVERHAYSTYDEYLKLHEEELKRIPAPEAALNYYLNEDLYLFDEFQASRSPGSRRPKIDNLYDVFVNIRDDEAEHCKTMKACQTHGNLRSPHSTPNCLEDDTECVIPENDCEGIVDCVKKSLTK</sequence>
<dbReference type="AlphaFoldDB" id="A0A811QTM8"/>
<dbReference type="Proteomes" id="UP000604825">
    <property type="component" value="Unassembled WGS sequence"/>
</dbReference>
<dbReference type="Pfam" id="PF01786">
    <property type="entry name" value="AOX"/>
    <property type="match status" value="1"/>
</dbReference>
<keyword evidence="5 13" id="KW-0679">Respiratory chain</keyword>
<keyword evidence="6 13" id="KW-0812">Transmembrane</keyword>
<dbReference type="EMBL" id="CAJGYO010000012">
    <property type="protein sequence ID" value="CAD6261832.1"/>
    <property type="molecule type" value="Genomic_DNA"/>
</dbReference>
<dbReference type="PANTHER" id="PTHR36703">
    <property type="entry name" value="TRIACYLGLYCEROL LIPASE-LIKE PROTEIN"/>
    <property type="match status" value="1"/>
</dbReference>
<comment type="similarity">
    <text evidence="3 13">Belongs to the alternative oxidase family.</text>
</comment>
<evidence type="ECO:0000256" key="2">
    <source>
        <dbReference type="ARBA" id="ARBA00004370"/>
    </source>
</evidence>
<dbReference type="GO" id="GO:0046872">
    <property type="term" value="F:metal ion binding"/>
    <property type="evidence" value="ECO:0007669"/>
    <property type="project" value="UniProtKB-UniRule"/>
</dbReference>
<evidence type="ECO:0000313" key="15">
    <source>
        <dbReference type="EMBL" id="CAD6261832.1"/>
    </source>
</evidence>
<evidence type="ECO:0000256" key="5">
    <source>
        <dbReference type="ARBA" id="ARBA00022660"/>
    </source>
</evidence>
<keyword evidence="4" id="KW-0813">Transport</keyword>
<dbReference type="GO" id="GO:0098803">
    <property type="term" value="C:respiratory chain complex"/>
    <property type="evidence" value="ECO:0007669"/>
    <property type="project" value="UniProtKB-UniRule"/>
</dbReference>
<evidence type="ECO:0000256" key="8">
    <source>
        <dbReference type="ARBA" id="ARBA00022982"/>
    </source>
</evidence>
<comment type="catalytic activity">
    <reaction evidence="1 13">
        <text>2 a ubiquinol + O2 = 2 a ubiquinone + 2 H2O</text>
        <dbReference type="Rhea" id="RHEA:30255"/>
        <dbReference type="Rhea" id="RHEA-COMP:9565"/>
        <dbReference type="Rhea" id="RHEA-COMP:9566"/>
        <dbReference type="ChEBI" id="CHEBI:15377"/>
        <dbReference type="ChEBI" id="CHEBI:15379"/>
        <dbReference type="ChEBI" id="CHEBI:16389"/>
        <dbReference type="ChEBI" id="CHEBI:17976"/>
        <dbReference type="EC" id="1.10.3.11"/>
    </reaction>
</comment>
<organism evidence="15 16">
    <name type="scientific">Miscanthus lutarioriparius</name>
    <dbReference type="NCBI Taxonomy" id="422564"/>
    <lineage>
        <taxon>Eukaryota</taxon>
        <taxon>Viridiplantae</taxon>
        <taxon>Streptophyta</taxon>
        <taxon>Embryophyta</taxon>
        <taxon>Tracheophyta</taxon>
        <taxon>Spermatophyta</taxon>
        <taxon>Magnoliopsida</taxon>
        <taxon>Liliopsida</taxon>
        <taxon>Poales</taxon>
        <taxon>Poaceae</taxon>
        <taxon>PACMAD clade</taxon>
        <taxon>Panicoideae</taxon>
        <taxon>Andropogonodae</taxon>
        <taxon>Andropogoneae</taxon>
        <taxon>Saccharinae</taxon>
        <taxon>Miscanthus</taxon>
    </lineage>
</organism>
<dbReference type="CDD" id="cd01053">
    <property type="entry name" value="AOX"/>
    <property type="match status" value="1"/>
</dbReference>
<evidence type="ECO:0000256" key="14">
    <source>
        <dbReference type="SAM" id="Phobius"/>
    </source>
</evidence>
<feature type="transmembrane region" description="Helical" evidence="14">
    <location>
        <begin position="263"/>
        <end position="281"/>
    </location>
</feature>
<comment type="cofactor">
    <cofactor evidence="13">
        <name>Fe cation</name>
        <dbReference type="ChEBI" id="CHEBI:24875"/>
    </cofactor>
    <text evidence="13">Binds 2 iron ions per subunit.</text>
</comment>
<evidence type="ECO:0000256" key="3">
    <source>
        <dbReference type="ARBA" id="ARBA00008388"/>
    </source>
</evidence>
<keyword evidence="9 14" id="KW-1133">Transmembrane helix</keyword>
<proteinExistence type="inferred from homology"/>
<dbReference type="PANTHER" id="PTHR36703:SF1">
    <property type="entry name" value="TRIACYLGLYCEROL LIPASE-LIKE PROTEIN"/>
    <property type="match status" value="1"/>
</dbReference>